<dbReference type="InterPro" id="IPR053973">
    <property type="entry name" value="ERMP1-like_C"/>
</dbReference>
<keyword evidence="2" id="KW-0812">Transmembrane</keyword>
<comment type="similarity">
    <text evidence="1">Belongs to the peptidase M28 family.</text>
</comment>
<proteinExistence type="inferred from homology"/>
<evidence type="ECO:0000256" key="1">
    <source>
        <dbReference type="ARBA" id="ARBA00010918"/>
    </source>
</evidence>
<keyword evidence="2" id="KW-1133">Transmembrane helix</keyword>
<dbReference type="OrthoDB" id="76293at2759"/>
<accession>A0A238BN79</accession>
<keyword evidence="5" id="KW-1185">Reference proteome</keyword>
<dbReference type="Proteomes" id="UP000242913">
    <property type="component" value="Unassembled WGS sequence"/>
</dbReference>
<reference evidence="4 5" key="1">
    <citation type="submission" date="2015-12" db="EMBL/GenBank/DDBJ databases">
        <title>Draft genome of the nematode, Onchocerca flexuosa.</title>
        <authorList>
            <person name="Mitreva M."/>
        </authorList>
    </citation>
    <scope>NUCLEOTIDE SEQUENCE [LARGE SCALE GENOMIC DNA]</scope>
    <source>
        <strain evidence="4">Red Deer</strain>
    </source>
</reference>
<evidence type="ECO:0000259" key="3">
    <source>
        <dbReference type="Pfam" id="PF22248"/>
    </source>
</evidence>
<dbReference type="Pfam" id="PF22248">
    <property type="entry name" value="ERMP1_C"/>
    <property type="match status" value="1"/>
</dbReference>
<feature type="domain" description="Endoplasmic reticulum metallopeptidase 1-like C-terminal" evidence="3">
    <location>
        <begin position="162"/>
        <end position="376"/>
    </location>
</feature>
<dbReference type="AlphaFoldDB" id="A0A238BN79"/>
<sequence>MSTKCYMLTVLRYYMLTRPNQEMVHFDSVLLLFSILLALATFAGIAAASFLLYNSFFLLCRDPLLWLLGKMRFITRITPQWLLFTQLFCTVPVMIFDAYSAMLLFDFVVPLTGRMGVANNLVYISRRMDYPVKCGLVLYSLFFIVLFCTSLGWPYKYSEESPRVRRIVALDTKRSIYSFQNNIPVQEHALFVQTLDYRGITDLPEHTFLTGNSEPNCSNIKDEYCRLPYYTAVHRLFPPRQSRWIPLPGQPLIVSPINVSNVEKQLLSKSELRLNFTISGGADKMSLHMTPLDDLEIDSWSFTDFHPATFNKRNTYFVFLTCGTEIPQERHFWIILKKRGTAYGSLSINEIPVLELSVATHYTHGPHQYSDTLIQLRSLIESRRKTPHLAVGWWKWAMTATTGIIVDLKVWDEKNEGENKHIYY</sequence>
<feature type="transmembrane region" description="Helical" evidence="2">
    <location>
        <begin position="29"/>
        <end position="60"/>
    </location>
</feature>
<keyword evidence="2" id="KW-0472">Membrane</keyword>
<feature type="transmembrane region" description="Helical" evidence="2">
    <location>
        <begin position="136"/>
        <end position="155"/>
    </location>
</feature>
<evidence type="ECO:0000256" key="2">
    <source>
        <dbReference type="SAM" id="Phobius"/>
    </source>
</evidence>
<feature type="transmembrane region" description="Helical" evidence="2">
    <location>
        <begin position="107"/>
        <end position="124"/>
    </location>
</feature>
<evidence type="ECO:0000313" key="5">
    <source>
        <dbReference type="Proteomes" id="UP000242913"/>
    </source>
</evidence>
<dbReference type="EMBL" id="KZ270072">
    <property type="protein sequence ID" value="OZC06702.1"/>
    <property type="molecule type" value="Genomic_DNA"/>
</dbReference>
<gene>
    <name evidence="4" type="ORF">X798_06312</name>
</gene>
<organism evidence="4 5">
    <name type="scientific">Onchocerca flexuosa</name>
    <dbReference type="NCBI Taxonomy" id="387005"/>
    <lineage>
        <taxon>Eukaryota</taxon>
        <taxon>Metazoa</taxon>
        <taxon>Ecdysozoa</taxon>
        <taxon>Nematoda</taxon>
        <taxon>Chromadorea</taxon>
        <taxon>Rhabditida</taxon>
        <taxon>Spirurina</taxon>
        <taxon>Spiruromorpha</taxon>
        <taxon>Filarioidea</taxon>
        <taxon>Onchocercidae</taxon>
        <taxon>Onchocerca</taxon>
    </lineage>
</organism>
<protein>
    <recommendedName>
        <fullName evidence="3">Endoplasmic reticulum metallopeptidase 1-like C-terminal domain-containing protein</fullName>
    </recommendedName>
</protein>
<name>A0A238BN79_9BILA</name>
<feature type="transmembrane region" description="Helical" evidence="2">
    <location>
        <begin position="81"/>
        <end position="101"/>
    </location>
</feature>
<evidence type="ECO:0000313" key="4">
    <source>
        <dbReference type="EMBL" id="OZC06702.1"/>
    </source>
</evidence>